<dbReference type="PANTHER" id="PTHR36453:SF1">
    <property type="entry name" value="RIGHT HANDED BETA HELIX DOMAIN-CONTAINING PROTEIN"/>
    <property type="match status" value="1"/>
</dbReference>
<accession>A0A927BV59</accession>
<dbReference type="InterPro" id="IPR006626">
    <property type="entry name" value="PbH1"/>
</dbReference>
<keyword evidence="4" id="KW-1185">Reference proteome</keyword>
<evidence type="ECO:0000259" key="2">
    <source>
        <dbReference type="SMART" id="SM00635"/>
    </source>
</evidence>
<dbReference type="RefSeq" id="WP_190920528.1">
    <property type="nucleotide sequence ID" value="NZ_JACXIZ010000037.1"/>
</dbReference>
<dbReference type="InterPro" id="IPR008964">
    <property type="entry name" value="Invasin/intimin_cell_adhesion"/>
</dbReference>
<dbReference type="EMBL" id="JACXIZ010000037">
    <property type="protein sequence ID" value="MBD2847422.1"/>
    <property type="molecule type" value="Genomic_DNA"/>
</dbReference>
<dbReference type="SMART" id="SM00635">
    <property type="entry name" value="BID_2"/>
    <property type="match status" value="2"/>
</dbReference>
<feature type="domain" description="BIG2" evidence="2">
    <location>
        <begin position="871"/>
        <end position="955"/>
    </location>
</feature>
<gene>
    <name evidence="3" type="ORF">IDH44_19645</name>
</gene>
<dbReference type="SMART" id="SM00710">
    <property type="entry name" value="PbH1"/>
    <property type="match status" value="8"/>
</dbReference>
<dbReference type="Pfam" id="PF22888">
    <property type="entry name" value="FIMAH"/>
    <property type="match status" value="1"/>
</dbReference>
<keyword evidence="1" id="KW-0732">Signal</keyword>
<dbReference type="Pfam" id="PF02368">
    <property type="entry name" value="Big_2"/>
    <property type="match status" value="1"/>
</dbReference>
<feature type="chain" id="PRO_5038668872" evidence="1">
    <location>
        <begin position="22"/>
        <end position="1150"/>
    </location>
</feature>
<evidence type="ECO:0000256" key="1">
    <source>
        <dbReference type="SAM" id="SignalP"/>
    </source>
</evidence>
<evidence type="ECO:0000313" key="3">
    <source>
        <dbReference type="EMBL" id="MBD2847422.1"/>
    </source>
</evidence>
<comment type="caution">
    <text evidence="3">The sequence shown here is derived from an EMBL/GenBank/DDBJ whole genome shotgun (WGS) entry which is preliminary data.</text>
</comment>
<dbReference type="Gene3D" id="2.60.40.1080">
    <property type="match status" value="2"/>
</dbReference>
<dbReference type="SUPFAM" id="SSF49373">
    <property type="entry name" value="Invasin/intimin cell-adhesion fragments"/>
    <property type="match status" value="2"/>
</dbReference>
<proteinExistence type="predicted"/>
<feature type="signal peptide" evidence="1">
    <location>
        <begin position="1"/>
        <end position="21"/>
    </location>
</feature>
<evidence type="ECO:0000313" key="4">
    <source>
        <dbReference type="Proteomes" id="UP000621560"/>
    </source>
</evidence>
<organism evidence="3 4">
    <name type="scientific">Paenibacillus sabuli</name>
    <dbReference type="NCBI Taxonomy" id="2772509"/>
    <lineage>
        <taxon>Bacteria</taxon>
        <taxon>Bacillati</taxon>
        <taxon>Bacillota</taxon>
        <taxon>Bacilli</taxon>
        <taxon>Bacillales</taxon>
        <taxon>Paenibacillaceae</taxon>
        <taxon>Paenibacillus</taxon>
    </lineage>
</organism>
<dbReference type="InterPro" id="IPR011050">
    <property type="entry name" value="Pectin_lyase_fold/virulence"/>
</dbReference>
<reference evidence="3" key="1">
    <citation type="submission" date="2020-09" db="EMBL/GenBank/DDBJ databases">
        <title>A novel bacterium of genus Paenibacillus, isolated from South China Sea.</title>
        <authorList>
            <person name="Huang H."/>
            <person name="Mo K."/>
            <person name="Hu Y."/>
        </authorList>
    </citation>
    <scope>NUCLEOTIDE SEQUENCE</scope>
    <source>
        <strain evidence="3">IB182496</strain>
    </source>
</reference>
<dbReference type="SUPFAM" id="SSF51126">
    <property type="entry name" value="Pectin lyase-like"/>
    <property type="match status" value="1"/>
</dbReference>
<dbReference type="Pfam" id="PF13229">
    <property type="entry name" value="Beta_helix"/>
    <property type="match status" value="2"/>
</dbReference>
<dbReference type="Gene3D" id="2.60.120.200">
    <property type="match status" value="1"/>
</dbReference>
<dbReference type="InterPro" id="IPR012334">
    <property type="entry name" value="Pectin_lyas_fold"/>
</dbReference>
<dbReference type="InterPro" id="IPR054470">
    <property type="entry name" value="FIMAH_dom"/>
</dbReference>
<name>A0A927BV59_9BACL</name>
<dbReference type="InterPro" id="IPR003343">
    <property type="entry name" value="Big_2"/>
</dbReference>
<dbReference type="InterPro" id="IPR039448">
    <property type="entry name" value="Beta_helix"/>
</dbReference>
<dbReference type="Proteomes" id="UP000621560">
    <property type="component" value="Unassembled WGS sequence"/>
</dbReference>
<feature type="domain" description="BIG2" evidence="2">
    <location>
        <begin position="781"/>
        <end position="864"/>
    </location>
</feature>
<dbReference type="AlphaFoldDB" id="A0A927BV59"/>
<sequence length="1150" mass="121297">MKRFRLIPLLLAAAVAAPVLPAGLNARTAAADPPGAVLYVAPDGDDSGSGTIGDPLATLDGARDAIRALKTGSGLPAGGVRVELREGAYSLDESFALAAQDSGASGSPIVYGAYDDEAVSLIGGIELDPGDFAAVSDPAIAARLPDGGAQVLELDLAALGVTDYGSIERYGFGIPTVPPPPELFVDDAPQTIARWPNSGYELIGTVDDPGSNPRVGETPDRGAIFEYLDERPENWADLSDVWMYGYWAIDWADGNLRIATLDAATNRIETAQPSHYTVKSGQRYYYYNVLEELDRAGEWYLDRTSGVLYLQPPTGFASSAVRLSLLDDPLITMQDVSHVTFEGLTIEAGRGSGIEMNGGADNIITGSTFRNLGGFAVKIDGGQRHSFAANRVYNTGVGGVSLKGGDRITLTPGEHEVIDSEFSNYSRLKATYSPAVDIVGVGNRVAHNEMYDAPHMAIRLKGNDHIVEYNDIHDVLLETSDAGAIYMGRDWSEQGNVIRYNYLHDLQGYAQGVGQIGIYLDDMASGTTVYGNIIQNSDRGMLIGGGRSNLIVNNMMLDSNRSMTLDARGLGGWSDTCQAGGVMVTRLEAMPYQDEPWASRYPQLTTTLSDSPCSPLYNTVANNVVYNTQELSINSAAAAGGTIGPNWRTTSDPGFVDLANGDLSLAPSAQVLSELPDFEPIPFGMIGIGTPAQRLANLEHELDVHEASGAVRDPLAGLLATAVQQMASELADGDEAGVLSELDSFDQHLTQSNMQSHIDAAAKAALTRYADALRGKLADDPLARLLLFAPTTHTTPGESLRLWAAGETRSGRYAGLYDSLQYSSSDPAVATIDANGAVTTVGTGDAVLTASGELGGVQRQASATLYVANAFLASIELGPAAPQPIVGSTVQLSVYGELADGSPADLSAAQITYGTLDASIATVDSTGLLTALSEGVAGLTASVTLDGVTASTVKYVIVRPDGVSAPPAPWDVYQYGNADGFVAADGAEWSMVSNGADIWGMADSFTYAAQTIANVQPAETLELTFTAESLIDTHKDASVGLMFRDTDAAGAQHVNFRVLPGGKTRFVYRTSEDGASSYASGPTLSYPAELKLTKQGDLFTAYVRQDGQWQQAAQVEVDMDNSELLGGLSLFSHSSEATGAVLTQPVLVRQ</sequence>
<dbReference type="Gene3D" id="2.160.20.10">
    <property type="entry name" value="Single-stranded right-handed beta-helix, Pectin lyase-like"/>
    <property type="match status" value="2"/>
</dbReference>
<dbReference type="PANTHER" id="PTHR36453">
    <property type="entry name" value="SECRETED PROTEIN-RELATED"/>
    <property type="match status" value="1"/>
</dbReference>
<protein>
    <submittedName>
        <fullName evidence="3">Right-handed parallel beta-helix repeat-containing protein</fullName>
    </submittedName>
</protein>